<dbReference type="SUPFAM" id="SSF81383">
    <property type="entry name" value="F-box domain"/>
    <property type="match status" value="1"/>
</dbReference>
<accession>A0ABD3JHB8</accession>
<dbReference type="InterPro" id="IPR036047">
    <property type="entry name" value="F-box-like_dom_sf"/>
</dbReference>
<evidence type="ECO:0000313" key="2">
    <source>
        <dbReference type="EMBL" id="KAL3726860.1"/>
    </source>
</evidence>
<comment type="caution">
    <text evidence="2">The sequence shown here is derived from an EMBL/GenBank/DDBJ whole genome shotgun (WGS) entry which is preliminary data.</text>
</comment>
<dbReference type="PROSITE" id="PS50181">
    <property type="entry name" value="FBOX"/>
    <property type="match status" value="1"/>
</dbReference>
<proteinExistence type="predicted"/>
<keyword evidence="3" id="KW-1185">Reference proteome</keyword>
<gene>
    <name evidence="2" type="ORF">ACJRO7_031717</name>
</gene>
<dbReference type="Pfam" id="PF00646">
    <property type="entry name" value="F-box"/>
    <property type="match status" value="1"/>
</dbReference>
<dbReference type="SMART" id="SM00256">
    <property type="entry name" value="FBOX"/>
    <property type="match status" value="1"/>
</dbReference>
<dbReference type="AlphaFoldDB" id="A0ABD3JHB8"/>
<evidence type="ECO:0000313" key="3">
    <source>
        <dbReference type="Proteomes" id="UP001634007"/>
    </source>
</evidence>
<dbReference type="InterPro" id="IPR017451">
    <property type="entry name" value="F-box-assoc_interact_dom"/>
</dbReference>
<dbReference type="InterPro" id="IPR001810">
    <property type="entry name" value="F-box_dom"/>
</dbReference>
<dbReference type="NCBIfam" id="TIGR01640">
    <property type="entry name" value="F_box_assoc_1"/>
    <property type="match status" value="1"/>
</dbReference>
<name>A0ABD3JHB8_EUCGL</name>
<dbReference type="PANTHER" id="PTHR31672:SF13">
    <property type="entry name" value="F-BOX PROTEIN CPR30-LIKE"/>
    <property type="match status" value="1"/>
</dbReference>
<feature type="domain" description="F-box" evidence="1">
    <location>
        <begin position="1"/>
        <end position="49"/>
    </location>
</feature>
<reference evidence="2 3" key="1">
    <citation type="submission" date="2024-11" db="EMBL/GenBank/DDBJ databases">
        <title>Chromosome-level genome assembly of Eucalyptus globulus Labill. provides insights into its genome evolution.</title>
        <authorList>
            <person name="Li X."/>
        </authorList>
    </citation>
    <scope>NUCLEOTIDE SEQUENCE [LARGE SCALE GENOMIC DNA]</scope>
    <source>
        <strain evidence="2">CL2024</strain>
        <tissue evidence="2">Fresh tender leaves</tissue>
    </source>
</reference>
<dbReference type="EMBL" id="JBJKBG010000008">
    <property type="protein sequence ID" value="KAL3726860.1"/>
    <property type="molecule type" value="Genomic_DNA"/>
</dbReference>
<dbReference type="CDD" id="cd22157">
    <property type="entry name" value="F-box_AtFBW1-like"/>
    <property type="match status" value="1"/>
</dbReference>
<evidence type="ECO:0000259" key="1">
    <source>
        <dbReference type="PROSITE" id="PS50181"/>
    </source>
</evidence>
<dbReference type="InterPro" id="IPR011043">
    <property type="entry name" value="Gal_Oxase/kelch_b-propeller"/>
</dbReference>
<dbReference type="InterPro" id="IPR050796">
    <property type="entry name" value="SCF_F-box_component"/>
</dbReference>
<dbReference type="InterPro" id="IPR006527">
    <property type="entry name" value="F-box-assoc_dom_typ1"/>
</dbReference>
<sequence length="377" mass="42411">MTESIPEEVIVEILLRLPAKSLVRFKCVCKRWRFLISDRAFAKSHLQRLKAGDLIPSQRIIVGGPNSPLKTVDYEALDGGGEGRMVVAHGIKPLWEPCIVGSCDGLVCLSGPSNFVIYNPTTREYIELPSPGFVDQATLFSGTRNGSFYGFGYDSQSDDYKIALVVGDVVEVENGKVAIFSLKSCSWRMIEVPFQDEELDLCGQGVYWKGALHWHVYRHVYWHFYGHVYDAGESAIMSFDLSEEKFHRVLPVPEVDEDTRLLGLEIHGANLFIYNGAHDLRIEAWITDEYGIGAPCAKWFNIDCSAFINCNTFSGMIPLAYTRSGKFVFLMEKRQMILFDLEDNTYKDYHLGMAGVTEYAIYLETLISPYLGGGAVE</sequence>
<dbReference type="SUPFAM" id="SSF50965">
    <property type="entry name" value="Galactose oxidase, central domain"/>
    <property type="match status" value="1"/>
</dbReference>
<dbReference type="PANTHER" id="PTHR31672">
    <property type="entry name" value="BNACNNG10540D PROTEIN"/>
    <property type="match status" value="1"/>
</dbReference>
<dbReference type="Pfam" id="PF07734">
    <property type="entry name" value="FBA_1"/>
    <property type="match status" value="1"/>
</dbReference>
<dbReference type="Gene3D" id="1.20.1280.50">
    <property type="match status" value="1"/>
</dbReference>
<protein>
    <recommendedName>
        <fullName evidence="1">F-box domain-containing protein</fullName>
    </recommendedName>
</protein>
<dbReference type="Proteomes" id="UP001634007">
    <property type="component" value="Unassembled WGS sequence"/>
</dbReference>
<organism evidence="2 3">
    <name type="scientific">Eucalyptus globulus</name>
    <name type="common">Tasmanian blue gum</name>
    <dbReference type="NCBI Taxonomy" id="34317"/>
    <lineage>
        <taxon>Eukaryota</taxon>
        <taxon>Viridiplantae</taxon>
        <taxon>Streptophyta</taxon>
        <taxon>Embryophyta</taxon>
        <taxon>Tracheophyta</taxon>
        <taxon>Spermatophyta</taxon>
        <taxon>Magnoliopsida</taxon>
        <taxon>eudicotyledons</taxon>
        <taxon>Gunneridae</taxon>
        <taxon>Pentapetalae</taxon>
        <taxon>rosids</taxon>
        <taxon>malvids</taxon>
        <taxon>Myrtales</taxon>
        <taxon>Myrtaceae</taxon>
        <taxon>Myrtoideae</taxon>
        <taxon>Eucalypteae</taxon>
        <taxon>Eucalyptus</taxon>
    </lineage>
</organism>